<keyword evidence="1" id="KW-0614">Plasmid</keyword>
<gene>
    <name evidence="1" type="ORF">CHT98_27595</name>
</gene>
<dbReference type="EMBL" id="NOWT01000038">
    <property type="protein sequence ID" value="OYD81128.1"/>
    <property type="molecule type" value="Genomic_DNA"/>
</dbReference>
<accession>A0A235H5R3</accession>
<sequence length="63" mass="7130">MGFSATGVSTTGREDEALKIFLNSECFIFSHPQVIAFLYRESTIRLTSSDNVTAPFYMTFNIR</sequence>
<dbReference type="Proteomes" id="UP000215367">
    <property type="component" value="Unassembled WGS sequence"/>
</dbReference>
<evidence type="ECO:0000313" key="2">
    <source>
        <dbReference type="Proteomes" id="UP000215367"/>
    </source>
</evidence>
<name>A0A235H5R3_AZOBR</name>
<evidence type="ECO:0000313" key="1">
    <source>
        <dbReference type="EMBL" id="OYD81128.1"/>
    </source>
</evidence>
<geneLocation type="plasmid" evidence="1">
    <name>unnamed</name>
</geneLocation>
<comment type="caution">
    <text evidence="1">The sequence shown here is derived from an EMBL/GenBank/DDBJ whole genome shotgun (WGS) entry which is preliminary data.</text>
</comment>
<proteinExistence type="predicted"/>
<reference evidence="1 2" key="1">
    <citation type="submission" date="2017-07" db="EMBL/GenBank/DDBJ databases">
        <title>Whole genome sequence of Azospirillum brasilense 2A1, a potential biofertilizer strain.</title>
        <authorList>
            <person name="Fontana C.A."/>
            <person name="Toffoli L.M."/>
            <person name="Salazar S.M."/>
            <person name="Puglisi E."/>
            <person name="Pedraza R."/>
            <person name="Bassi D."/>
            <person name="Cocconcelli P.S."/>
        </authorList>
    </citation>
    <scope>NUCLEOTIDE SEQUENCE [LARGE SCALE GENOMIC DNA]</scope>
    <source>
        <strain evidence="1 2">2A1</strain>
        <plasmid evidence="1">unnamed</plasmid>
    </source>
</reference>
<organism evidence="1 2">
    <name type="scientific">Azospirillum brasilense</name>
    <dbReference type="NCBI Taxonomy" id="192"/>
    <lineage>
        <taxon>Bacteria</taxon>
        <taxon>Pseudomonadati</taxon>
        <taxon>Pseudomonadota</taxon>
        <taxon>Alphaproteobacteria</taxon>
        <taxon>Rhodospirillales</taxon>
        <taxon>Azospirillaceae</taxon>
        <taxon>Azospirillum</taxon>
    </lineage>
</organism>
<dbReference type="AlphaFoldDB" id="A0A235H5R3"/>
<protein>
    <submittedName>
        <fullName evidence="1">Uncharacterized protein</fullName>
    </submittedName>
</protein>